<keyword evidence="4" id="KW-1185">Reference proteome</keyword>
<name>A0AAD6GFY7_9EURO</name>
<dbReference type="Proteomes" id="UP001220324">
    <property type="component" value="Unassembled WGS sequence"/>
</dbReference>
<feature type="compositionally biased region" description="Polar residues" evidence="1">
    <location>
        <begin position="152"/>
        <end position="170"/>
    </location>
</feature>
<dbReference type="AlphaFoldDB" id="A0AAD6GFY7"/>
<dbReference type="EMBL" id="JAQIZZ010000004">
    <property type="protein sequence ID" value="KAJ5543930.1"/>
    <property type="molecule type" value="Genomic_DNA"/>
</dbReference>
<evidence type="ECO:0008006" key="5">
    <source>
        <dbReference type="Google" id="ProtNLM"/>
    </source>
</evidence>
<feature type="signal peptide" evidence="2">
    <location>
        <begin position="1"/>
        <end position="18"/>
    </location>
</feature>
<keyword evidence="2" id="KW-0732">Signal</keyword>
<feature type="region of interest" description="Disordered" evidence="1">
    <location>
        <begin position="126"/>
        <end position="170"/>
    </location>
</feature>
<protein>
    <recommendedName>
        <fullName evidence="5">Secreted protein</fullName>
    </recommendedName>
</protein>
<reference evidence="3 4" key="1">
    <citation type="journal article" date="2023" name="IMA Fungus">
        <title>Comparative genomic study of the Penicillium genus elucidates a diverse pangenome and 15 lateral gene transfer events.</title>
        <authorList>
            <person name="Petersen C."/>
            <person name="Sorensen T."/>
            <person name="Nielsen M.R."/>
            <person name="Sondergaard T.E."/>
            <person name="Sorensen J.L."/>
            <person name="Fitzpatrick D.A."/>
            <person name="Frisvad J.C."/>
            <person name="Nielsen K.L."/>
        </authorList>
    </citation>
    <scope>NUCLEOTIDE SEQUENCE [LARGE SCALE GENOMIC DNA]</scope>
    <source>
        <strain evidence="3 4">IBT 35679</strain>
    </source>
</reference>
<evidence type="ECO:0000313" key="4">
    <source>
        <dbReference type="Proteomes" id="UP001220324"/>
    </source>
</evidence>
<gene>
    <name evidence="3" type="ORF">N7494_005209</name>
</gene>
<accession>A0AAD6GFY7</accession>
<proteinExistence type="predicted"/>
<feature type="compositionally biased region" description="Low complexity" evidence="1">
    <location>
        <begin position="126"/>
        <end position="140"/>
    </location>
</feature>
<feature type="chain" id="PRO_5041964625" description="Secreted protein" evidence="2">
    <location>
        <begin position="19"/>
        <end position="170"/>
    </location>
</feature>
<evidence type="ECO:0000256" key="1">
    <source>
        <dbReference type="SAM" id="MobiDB-lite"/>
    </source>
</evidence>
<evidence type="ECO:0000313" key="3">
    <source>
        <dbReference type="EMBL" id="KAJ5543930.1"/>
    </source>
</evidence>
<comment type="caution">
    <text evidence="3">The sequence shown here is derived from an EMBL/GenBank/DDBJ whole genome shotgun (WGS) entry which is preliminary data.</text>
</comment>
<organism evidence="3 4">
    <name type="scientific">Penicillium frequentans</name>
    <dbReference type="NCBI Taxonomy" id="3151616"/>
    <lineage>
        <taxon>Eukaryota</taxon>
        <taxon>Fungi</taxon>
        <taxon>Dikarya</taxon>
        <taxon>Ascomycota</taxon>
        <taxon>Pezizomycotina</taxon>
        <taxon>Eurotiomycetes</taxon>
        <taxon>Eurotiomycetidae</taxon>
        <taxon>Eurotiales</taxon>
        <taxon>Aspergillaceae</taxon>
        <taxon>Penicillium</taxon>
    </lineage>
</organism>
<sequence>MKMNTFLVLFTFISIAFGGTLQIIDYEGQCLVYSTANFNCTGYSEPFAPLEGNSCSNLTTGYHGTGSEPNAVKVNLCNSHHHIAWVEVYRSGLLYFHNDQGDEASCSIDDPLVKGKSCTIGSIAKTSTSSMRPMPTSSDTTSHRVSAKAPGVTTSISATSSKVPDSTTDC</sequence>
<evidence type="ECO:0000256" key="2">
    <source>
        <dbReference type="SAM" id="SignalP"/>
    </source>
</evidence>